<reference evidence="1 2" key="1">
    <citation type="submission" date="2018-10" db="EMBL/GenBank/DDBJ databases">
        <title>Paraburkholderia sp. 7MK8-2, isolated from soil.</title>
        <authorList>
            <person name="Gao Z.-H."/>
            <person name="Qiu L.-H."/>
        </authorList>
    </citation>
    <scope>NUCLEOTIDE SEQUENCE [LARGE SCALE GENOMIC DNA]</scope>
    <source>
        <strain evidence="1 2">7MK8-2</strain>
    </source>
</reference>
<evidence type="ECO:0008006" key="3">
    <source>
        <dbReference type="Google" id="ProtNLM"/>
    </source>
</evidence>
<accession>A0A494XIC8</accession>
<dbReference type="Proteomes" id="UP000280434">
    <property type="component" value="Unassembled WGS sequence"/>
</dbReference>
<comment type="caution">
    <text evidence="1">The sequence shown here is derived from an EMBL/GenBank/DDBJ whole genome shotgun (WGS) entry which is preliminary data.</text>
</comment>
<protein>
    <recommendedName>
        <fullName evidence="3">DUF1871 family protein</fullName>
    </recommendedName>
</protein>
<name>A0A494XIC8_9BURK</name>
<dbReference type="EMBL" id="RBZV01000004">
    <property type="protein sequence ID" value="RKP48366.1"/>
    <property type="molecule type" value="Genomic_DNA"/>
</dbReference>
<sequence length="90" mass="10256">MNEATDVLAASVRLVLLKEWDPIGINDVLEAQDEYDSYVPKICEMLRGDCSDDDVYRHLRWIELEHMGLDGDEVHTGKIAKRLADLRGRG</sequence>
<keyword evidence="2" id="KW-1185">Reference proteome</keyword>
<gene>
    <name evidence="1" type="ORF">D7S89_13725</name>
</gene>
<evidence type="ECO:0000313" key="1">
    <source>
        <dbReference type="EMBL" id="RKP48366.1"/>
    </source>
</evidence>
<organism evidence="1 2">
    <name type="scientific">Trinickia fusca</name>
    <dbReference type="NCBI Taxonomy" id="2419777"/>
    <lineage>
        <taxon>Bacteria</taxon>
        <taxon>Pseudomonadati</taxon>
        <taxon>Pseudomonadota</taxon>
        <taxon>Betaproteobacteria</taxon>
        <taxon>Burkholderiales</taxon>
        <taxon>Burkholderiaceae</taxon>
        <taxon>Trinickia</taxon>
    </lineage>
</organism>
<evidence type="ECO:0000313" key="2">
    <source>
        <dbReference type="Proteomes" id="UP000280434"/>
    </source>
</evidence>
<dbReference type="OrthoDB" id="773332at2"/>
<proteinExistence type="predicted"/>
<dbReference type="AlphaFoldDB" id="A0A494XIC8"/>